<dbReference type="Pfam" id="PF00083">
    <property type="entry name" value="Sugar_tr"/>
    <property type="match status" value="1"/>
</dbReference>
<feature type="transmembrane region" description="Helical" evidence="6">
    <location>
        <begin position="159"/>
        <end position="181"/>
    </location>
</feature>
<feature type="transmembrane region" description="Helical" evidence="6">
    <location>
        <begin position="344"/>
        <end position="363"/>
    </location>
</feature>
<feature type="transmembrane region" description="Helical" evidence="6">
    <location>
        <begin position="375"/>
        <end position="395"/>
    </location>
</feature>
<keyword evidence="2" id="KW-0813">Transport</keyword>
<dbReference type="Proteomes" id="UP000192448">
    <property type="component" value="Unassembled WGS sequence"/>
</dbReference>
<keyword evidence="4 6" id="KW-1133">Transmembrane helix</keyword>
<comment type="caution">
    <text evidence="8">The sequence shown here is derived from an EMBL/GenBank/DDBJ whole genome shotgun (WGS) entry which is preliminary data.</text>
</comment>
<proteinExistence type="predicted"/>
<dbReference type="Gene3D" id="1.20.1250.20">
    <property type="entry name" value="MFS general substrate transporter like domains"/>
    <property type="match status" value="1"/>
</dbReference>
<dbReference type="AlphaFoldDB" id="A0A1W9ZYN0"/>
<feature type="transmembrane region" description="Helical" evidence="6">
    <location>
        <begin position="401"/>
        <end position="419"/>
    </location>
</feature>
<dbReference type="GO" id="GO:0022857">
    <property type="term" value="F:transmembrane transporter activity"/>
    <property type="evidence" value="ECO:0007669"/>
    <property type="project" value="InterPro"/>
</dbReference>
<dbReference type="PROSITE" id="PS50850">
    <property type="entry name" value="MFS"/>
    <property type="match status" value="1"/>
</dbReference>
<feature type="transmembrane region" description="Helical" evidence="6">
    <location>
        <begin position="134"/>
        <end position="153"/>
    </location>
</feature>
<dbReference type="PANTHER" id="PTHR23511">
    <property type="entry name" value="SYNAPTIC VESICLE GLYCOPROTEIN 2"/>
    <property type="match status" value="1"/>
</dbReference>
<keyword evidence="9" id="KW-1185">Reference proteome</keyword>
<evidence type="ECO:0000256" key="6">
    <source>
        <dbReference type="SAM" id="Phobius"/>
    </source>
</evidence>
<keyword evidence="3 6" id="KW-0812">Transmembrane</keyword>
<dbReference type="InterPro" id="IPR036259">
    <property type="entry name" value="MFS_trans_sf"/>
</dbReference>
<dbReference type="GO" id="GO:0005886">
    <property type="term" value="C:plasma membrane"/>
    <property type="evidence" value="ECO:0007669"/>
    <property type="project" value="UniProtKB-SubCell"/>
</dbReference>
<evidence type="ECO:0000313" key="9">
    <source>
        <dbReference type="Proteomes" id="UP000192448"/>
    </source>
</evidence>
<dbReference type="EMBL" id="MVHF01000065">
    <property type="protein sequence ID" value="ORA22913.1"/>
    <property type="molecule type" value="Genomic_DNA"/>
</dbReference>
<dbReference type="RefSeq" id="WP_083170686.1">
    <property type="nucleotide sequence ID" value="NZ_MVHF01000065.1"/>
</dbReference>
<dbReference type="InterPro" id="IPR020846">
    <property type="entry name" value="MFS_dom"/>
</dbReference>
<feature type="transmembrane region" description="Helical" evidence="6">
    <location>
        <begin position="64"/>
        <end position="91"/>
    </location>
</feature>
<evidence type="ECO:0000256" key="5">
    <source>
        <dbReference type="ARBA" id="ARBA00023136"/>
    </source>
</evidence>
<protein>
    <recommendedName>
        <fullName evidence="7">Major facilitator superfamily (MFS) profile domain-containing protein</fullName>
    </recommendedName>
</protein>
<reference evidence="8 9" key="1">
    <citation type="submission" date="2017-02" db="EMBL/GenBank/DDBJ databases">
        <title>The new phylogeny of genus Mycobacterium.</title>
        <authorList>
            <person name="Tortoli E."/>
            <person name="Trovato A."/>
            <person name="Cirillo D.M."/>
        </authorList>
    </citation>
    <scope>NUCLEOTIDE SEQUENCE [LARGE SCALE GENOMIC DNA]</scope>
    <source>
        <strain evidence="8 9">RW6</strain>
    </source>
</reference>
<feature type="domain" description="Major facilitator superfamily (MFS) profile" evidence="7">
    <location>
        <begin position="69"/>
        <end position="495"/>
    </location>
</feature>
<comment type="subcellular location">
    <subcellularLocation>
        <location evidence="1">Cell membrane</location>
        <topology evidence="1">Multi-pass membrane protein</topology>
    </subcellularLocation>
</comment>
<evidence type="ECO:0000259" key="7">
    <source>
        <dbReference type="PROSITE" id="PS50850"/>
    </source>
</evidence>
<organism evidence="8 9">
    <name type="scientific">Mycobacterium aquaticum</name>
    <dbReference type="NCBI Taxonomy" id="1927124"/>
    <lineage>
        <taxon>Bacteria</taxon>
        <taxon>Bacillati</taxon>
        <taxon>Actinomycetota</taxon>
        <taxon>Actinomycetes</taxon>
        <taxon>Mycobacteriales</taxon>
        <taxon>Mycobacteriaceae</taxon>
        <taxon>Mycobacterium</taxon>
    </lineage>
</organism>
<feature type="transmembrane region" description="Helical" evidence="6">
    <location>
        <begin position="103"/>
        <end position="122"/>
    </location>
</feature>
<evidence type="ECO:0000256" key="2">
    <source>
        <dbReference type="ARBA" id="ARBA00022448"/>
    </source>
</evidence>
<feature type="transmembrane region" description="Helical" evidence="6">
    <location>
        <begin position="193"/>
        <end position="216"/>
    </location>
</feature>
<gene>
    <name evidence="8" type="ORF">BST13_35860</name>
</gene>
<dbReference type="STRING" id="1927124.BST13_35860"/>
<evidence type="ECO:0000256" key="3">
    <source>
        <dbReference type="ARBA" id="ARBA00022692"/>
    </source>
</evidence>
<accession>A0A1W9ZYN0</accession>
<dbReference type="OrthoDB" id="9787026at2"/>
<keyword evidence="5 6" id="KW-0472">Membrane</keyword>
<feature type="transmembrane region" description="Helical" evidence="6">
    <location>
        <begin position="471"/>
        <end position="492"/>
    </location>
</feature>
<dbReference type="InterPro" id="IPR005828">
    <property type="entry name" value="MFS_sugar_transport-like"/>
</dbReference>
<evidence type="ECO:0000256" key="4">
    <source>
        <dbReference type="ARBA" id="ARBA00022989"/>
    </source>
</evidence>
<evidence type="ECO:0000313" key="8">
    <source>
        <dbReference type="EMBL" id="ORA22913.1"/>
    </source>
</evidence>
<name>A0A1W9ZYN0_9MYCO</name>
<dbReference type="SUPFAM" id="SSF103473">
    <property type="entry name" value="MFS general substrate transporter"/>
    <property type="match status" value="1"/>
</dbReference>
<feature type="transmembrane region" description="Helical" evidence="6">
    <location>
        <begin position="309"/>
        <end position="332"/>
    </location>
</feature>
<sequence>MQLQLQLRPGRGGPEADKYDRSTHLIRQPGGIGNTPIADLHPERIMLSPNAIAARMDRLPSARIHWWPCLLVQMAYGLTTAAGAYVPFLYIFVWSKDFGHLQYAWLSAVQLGLGVVVGELAGGHLADRFGRKKTIVWGSLLAGLGTLVGGTVAPNYVGLLMATFVQAIGIGFVCVVSAVYMNEFVPPDVRGRITSGAQATTGLWAVLALAAAHYLVPEHYRTYIWGLGVAAIVAACALLAAPESPRWLAAKGRWTEANQVVERIERAVQRQRGQLPEPDLREANPPVLPITEQVTLGELFRGESLRRTLVVTPAWILGYSGIIFGCEAFMAVHMQSYGFAAPQFFLVTILIYGPGYAAGALLASLVNERVERRTLVCLSAGIFSGALLLIWVFSHVHQIDALLWVGWALVGTGSGLWLYSMYNYTAGAYPTRLRARAMGLADGVGRTGAIFGPVIVVVLGDATAEHGFYGFMLYCAVVGALVPGLLVGFLGIRQQGASLESLSD</sequence>
<feature type="transmembrane region" description="Helical" evidence="6">
    <location>
        <begin position="222"/>
        <end position="241"/>
    </location>
</feature>
<evidence type="ECO:0000256" key="1">
    <source>
        <dbReference type="ARBA" id="ARBA00004651"/>
    </source>
</evidence>
<feature type="transmembrane region" description="Helical" evidence="6">
    <location>
        <begin position="440"/>
        <end position="459"/>
    </location>
</feature>